<evidence type="ECO:0000313" key="9">
    <source>
        <dbReference type="EMBL" id="MDQ0205051.1"/>
    </source>
</evidence>
<dbReference type="PANTHER" id="PTHR44835:SF1">
    <property type="entry name" value="PROTEIN O-GLCNAC TRANSFERASE"/>
    <property type="match status" value="1"/>
</dbReference>
<dbReference type="RefSeq" id="WP_307225299.1">
    <property type="nucleotide sequence ID" value="NZ_JAUSUE010000027.1"/>
</dbReference>
<dbReference type="InterPro" id="IPR019734">
    <property type="entry name" value="TPR_rpt"/>
</dbReference>
<evidence type="ECO:0000256" key="3">
    <source>
        <dbReference type="ARBA" id="ARBA00011970"/>
    </source>
</evidence>
<evidence type="ECO:0000256" key="6">
    <source>
        <dbReference type="ARBA" id="ARBA00022737"/>
    </source>
</evidence>
<evidence type="ECO:0000256" key="5">
    <source>
        <dbReference type="ARBA" id="ARBA00022679"/>
    </source>
</evidence>
<keyword evidence="7" id="KW-0802">TPR repeat</keyword>
<evidence type="ECO:0000256" key="1">
    <source>
        <dbReference type="ARBA" id="ARBA00004922"/>
    </source>
</evidence>
<keyword evidence="5 9" id="KW-0808">Transferase</keyword>
<dbReference type="PANTHER" id="PTHR44835">
    <property type="entry name" value="UDP-N-ACETYLGLUCOSAMINE--PEPTIDE N-ACETYLGLUCOSAMINYLTRANSFERASE SPINDLY-RELATED"/>
    <property type="match status" value="1"/>
</dbReference>
<dbReference type="SMART" id="SM00028">
    <property type="entry name" value="TPR"/>
    <property type="match status" value="2"/>
</dbReference>
<feature type="domain" description="O-GlcNAc transferase C-terminal" evidence="8">
    <location>
        <begin position="363"/>
        <end position="543"/>
    </location>
</feature>
<evidence type="ECO:0000256" key="4">
    <source>
        <dbReference type="ARBA" id="ARBA00022676"/>
    </source>
</evidence>
<dbReference type="Pfam" id="PF13844">
    <property type="entry name" value="Glyco_transf_41"/>
    <property type="match status" value="2"/>
</dbReference>
<protein>
    <recommendedName>
        <fullName evidence="3">protein O-GlcNAc transferase</fullName>
        <ecNumber evidence="3">2.4.1.255</ecNumber>
    </recommendedName>
</protein>
<reference evidence="9 10" key="1">
    <citation type="submission" date="2023-07" db="EMBL/GenBank/DDBJ databases">
        <title>Genomic Encyclopedia of Type Strains, Phase IV (KMG-IV): sequencing the most valuable type-strain genomes for metagenomic binning, comparative biology and taxonomic classification.</title>
        <authorList>
            <person name="Goeker M."/>
        </authorList>
    </citation>
    <scope>NUCLEOTIDE SEQUENCE [LARGE SCALE GENOMIC DNA]</scope>
    <source>
        <strain evidence="9 10">DSM 16980</strain>
    </source>
</reference>
<comment type="caution">
    <text evidence="9">The sequence shown here is derived from an EMBL/GenBank/DDBJ whole genome shotgun (WGS) entry which is preliminary data.</text>
</comment>
<dbReference type="Gene3D" id="3.40.50.2000">
    <property type="entry name" value="Glycogen Phosphorylase B"/>
    <property type="match status" value="1"/>
</dbReference>
<keyword evidence="10" id="KW-1185">Reference proteome</keyword>
<evidence type="ECO:0000256" key="2">
    <source>
        <dbReference type="ARBA" id="ARBA00005386"/>
    </source>
</evidence>
<comment type="pathway">
    <text evidence="1">Protein modification; protein glycosylation.</text>
</comment>
<feature type="domain" description="O-GlcNAc transferase C-terminal" evidence="8">
    <location>
        <begin position="188"/>
        <end position="345"/>
    </location>
</feature>
<dbReference type="EC" id="2.4.1.255" evidence="3"/>
<sequence>MDIHMLLGQYFYDNGEYEKCIASLSKSKYKYEEKVLLLMAVSYKNLFDYDKAIYIIEHILKKNPEYVPGYIQLAYIYKDKKLYIDEIKLLVKADQFVRQQKQTGQIHDAVYLAEIYSMLASAYVKIGKSKKACRYFLFSSREEEDYTKKIEEYSNALFVLNYIDDINDKAVYKLHINYQKFFNYNMQYHDFDINKSEKKIKIGYISPDFRRHPVLSWTSSLLLNYTKNQFEVYCYSAGAEDDITEKLRKRIDPNWRNIKGLSADKAAELIYDDKINILFDFSGHTANNCLPILAYRPAPVQISGIGYFNTTGLDTVDYFLSDCYCVSDNAASYFCEKIIRMPHSHICYTPLGQMPETADAPCLKNGFVTFGCFNNFNKVNDFILSLWAKILYEIPAARLILKSSIFDNDQGRQYAGKLMEKYEIDAERVVLRSFTKEYLEEYNDIDIALDTYPYTGGVTSCETLYMGVPLISLCGRRHGARFGCSILKNMGADELIAYSAQEYINKAVYLANNIKLIDVYHKTLRNKMNKSFLMDYTSYVKDIENIYKYVWNKYLIIG</sequence>
<dbReference type="Gene3D" id="3.40.50.11380">
    <property type="match status" value="1"/>
</dbReference>
<organism evidence="9 10">
    <name type="scientific">Pectinatus haikarae</name>
    <dbReference type="NCBI Taxonomy" id="349096"/>
    <lineage>
        <taxon>Bacteria</taxon>
        <taxon>Bacillati</taxon>
        <taxon>Bacillota</taxon>
        <taxon>Negativicutes</taxon>
        <taxon>Selenomonadales</taxon>
        <taxon>Selenomonadaceae</taxon>
        <taxon>Pectinatus</taxon>
    </lineage>
</organism>
<dbReference type="InterPro" id="IPR011990">
    <property type="entry name" value="TPR-like_helical_dom_sf"/>
</dbReference>
<dbReference type="GO" id="GO:0016740">
    <property type="term" value="F:transferase activity"/>
    <property type="evidence" value="ECO:0007669"/>
    <property type="project" value="UniProtKB-KW"/>
</dbReference>
<gene>
    <name evidence="9" type="ORF">J2S01_002789</name>
</gene>
<dbReference type="SUPFAM" id="SSF48452">
    <property type="entry name" value="TPR-like"/>
    <property type="match status" value="1"/>
</dbReference>
<accession>A0ABT9YBZ5</accession>
<dbReference type="Gene3D" id="1.25.40.10">
    <property type="entry name" value="Tetratricopeptide repeat domain"/>
    <property type="match status" value="1"/>
</dbReference>
<keyword evidence="6" id="KW-0677">Repeat</keyword>
<comment type="similarity">
    <text evidence="2">Belongs to the glycosyltransferase 41 family. O-GlcNAc transferase subfamily.</text>
</comment>
<dbReference type="Proteomes" id="UP001239167">
    <property type="component" value="Unassembled WGS sequence"/>
</dbReference>
<evidence type="ECO:0000256" key="7">
    <source>
        <dbReference type="ARBA" id="ARBA00022803"/>
    </source>
</evidence>
<keyword evidence="4" id="KW-0328">Glycosyltransferase</keyword>
<proteinExistence type="inferred from homology"/>
<evidence type="ECO:0000313" key="10">
    <source>
        <dbReference type="Proteomes" id="UP001239167"/>
    </source>
</evidence>
<dbReference type="EMBL" id="JAUSUE010000027">
    <property type="protein sequence ID" value="MDQ0205051.1"/>
    <property type="molecule type" value="Genomic_DNA"/>
</dbReference>
<evidence type="ECO:0000259" key="8">
    <source>
        <dbReference type="Pfam" id="PF13844"/>
    </source>
</evidence>
<dbReference type="InterPro" id="IPR029489">
    <property type="entry name" value="OGT/SEC/SPY_C"/>
</dbReference>
<dbReference type="InterPro" id="IPR051939">
    <property type="entry name" value="Glycosyltr_41/O-GlcNAc_trsf"/>
</dbReference>
<name>A0ABT9YBZ5_9FIRM</name>